<name>A0AC58IGN9_DANRE</name>
<reference evidence="2" key="1">
    <citation type="submission" date="2025-08" db="UniProtKB">
        <authorList>
            <consortium name="RefSeq"/>
        </authorList>
    </citation>
    <scope>IDENTIFICATION</scope>
    <source>
        <strain evidence="2">Tuebingen</strain>
        <tissue evidence="2">Fibroblasts and whole tissue</tissue>
    </source>
</reference>
<organism evidence="1 2">
    <name type="scientific">Danio rerio</name>
    <name type="common">Zebrafish</name>
    <name type="synonym">Brachydanio rerio</name>
    <dbReference type="NCBI Taxonomy" id="7955"/>
    <lineage>
        <taxon>Eukaryota</taxon>
        <taxon>Metazoa</taxon>
        <taxon>Chordata</taxon>
        <taxon>Craniata</taxon>
        <taxon>Vertebrata</taxon>
        <taxon>Euteleostomi</taxon>
        <taxon>Actinopterygii</taxon>
        <taxon>Neopterygii</taxon>
        <taxon>Teleostei</taxon>
        <taxon>Ostariophysi</taxon>
        <taxon>Cypriniformes</taxon>
        <taxon>Danionidae</taxon>
        <taxon>Danioninae</taxon>
        <taxon>Danio</taxon>
    </lineage>
</organism>
<evidence type="ECO:0000313" key="1">
    <source>
        <dbReference type="Proteomes" id="UP000000437"/>
    </source>
</evidence>
<protein>
    <submittedName>
        <fullName evidence="2">Uncharacterized protein zmp:0000001175</fullName>
    </submittedName>
</protein>
<keyword evidence="1" id="KW-1185">Reference proteome</keyword>
<sequence length="1232" mass="138233">MKNILEIILFLLPTYGVFAADEVQILPRKKENSVTLTTDHTQIDKTSVIQWIFGDLIIATMVGNDTSYNNETEIFRDRLKLEDQTGFLTIKNLITNHTGLYKAEINHRTSNTLFNVIVYSVFGAEMNVSVSVMEGQTVTLNSNFTDMKGIIRMRWFVNISGSIAEFQGNVVNFPTKETERFNRLKKNNQTGSLTIMNIKTTDTGLYKAEINHNYGTSEWLFNVTVNGSGLSSGAAAGISVIVLLVFAGAAAFAFYYRHKLPDIRRFLSAENTLCGIFNTSPEAELHEVEISEQQSLISVKDKTKQVDVKEGESVTLKPDAVIQGDDQILWMFGPEETLITEVNTREISRGDDADGRFRDRLMLDSTTGSLKITNTASEHVGVYKLKIISSTGTSYQTFILTFIHKTKQVDMKKGESVTLKPDAVIQRDDQILWMFGPQEILIAEVSTREICTGDCADGRFRDRLMLDSTTGSVTIRNTASEHVGVYKLKIISSTGTSYQTFILTLTYETKMMLVRKGESITLKPDAAIQRDNQILWMFGPEEILINKVNTREISRGDCADGRFRDRLMLDSTTGSLKITNTASEHVGVYKLKIISSTGTSFQKFLLTLIYEEKIMSVKEGKSVTLKPDAVIQKDDRILWEFGPQETLIAGVNGNTREISTGDSADGRFRDRLRLDSMTGSVTIRNTTSKHVGVYKLKIISSTGTSYQIFILTLIYEAKIMSVKEGESVILQPDAVIQRDDQILWTFGPQETLINKVNTREISTGDGADGRFTDRLKLDSTTGSLKITNAASEYVGVYKLKIISSTGTSYQTFIFTLIQDVMSVTEGNSVTLDTDTEIQKGDLILWMFGDDNSQRQIAKMEKATKTFDSPDERFKNKLNLDKKTGSLTITDIKNNHTGLYKLQISNSSRATTSKNFKVLVNYEKVSVTEKDAVTLKVHVKIGKKDEIQWLYGEDNALIAEIKGKSREIHKYDVGGGRFKDRLMVDDKTGSLTIKNTRPEHTGLYTLLINSSKWRSYKHFLIFVRASMILGKQGNSTTLNVNAELQRDDLILWMFGDEDNLIAQMNGETTETTFTKTDERFRNKLLLDRMTGSLTIRDITSEHSGAYKLHISSSNKPIYSSFRVFVFGESGPNTVSVMAGESLILITNFNVERNEKLQWTFEGVMLASGMNGNVSKTSYGNDERFRGRLELHHQTASLTVKNTRDSDSGVYQLNFLNRHKKHICLKVDVTISGA</sequence>
<gene>
    <name evidence="2" type="primary">zmp:0000001175</name>
</gene>
<accession>A0AC58IGN9</accession>
<evidence type="ECO:0000313" key="2">
    <source>
        <dbReference type="RefSeq" id="XP_073793391.1"/>
    </source>
</evidence>
<dbReference type="Proteomes" id="UP000000437">
    <property type="component" value="Chromosome 22"/>
</dbReference>
<proteinExistence type="predicted"/>
<dbReference type="RefSeq" id="XP_073793391.1">
    <property type="nucleotide sequence ID" value="XM_073937290.1"/>
</dbReference>